<evidence type="ECO:0000313" key="3">
    <source>
        <dbReference type="Proteomes" id="UP001164746"/>
    </source>
</evidence>
<keyword evidence="3" id="KW-1185">Reference proteome</keyword>
<organism evidence="2 3">
    <name type="scientific">Mya arenaria</name>
    <name type="common">Soft-shell clam</name>
    <dbReference type="NCBI Taxonomy" id="6604"/>
    <lineage>
        <taxon>Eukaryota</taxon>
        <taxon>Metazoa</taxon>
        <taxon>Spiralia</taxon>
        <taxon>Lophotrochozoa</taxon>
        <taxon>Mollusca</taxon>
        <taxon>Bivalvia</taxon>
        <taxon>Autobranchia</taxon>
        <taxon>Heteroconchia</taxon>
        <taxon>Euheterodonta</taxon>
        <taxon>Imparidentia</taxon>
        <taxon>Neoheterodontei</taxon>
        <taxon>Myida</taxon>
        <taxon>Myoidea</taxon>
        <taxon>Myidae</taxon>
        <taxon>Mya</taxon>
    </lineage>
</organism>
<keyword evidence="1" id="KW-0472">Membrane</keyword>
<evidence type="ECO:0000256" key="1">
    <source>
        <dbReference type="SAM" id="Phobius"/>
    </source>
</evidence>
<feature type="transmembrane region" description="Helical" evidence="1">
    <location>
        <begin position="87"/>
        <end position="112"/>
    </location>
</feature>
<reference evidence="2" key="1">
    <citation type="submission" date="2022-11" db="EMBL/GenBank/DDBJ databases">
        <title>Centuries of genome instability and evolution in soft-shell clam transmissible cancer (bioRxiv).</title>
        <authorList>
            <person name="Hart S.F.M."/>
            <person name="Yonemitsu M.A."/>
            <person name="Giersch R.M."/>
            <person name="Beal B.F."/>
            <person name="Arriagada G."/>
            <person name="Davis B.W."/>
            <person name="Ostrander E.A."/>
            <person name="Goff S.P."/>
            <person name="Metzger M.J."/>
        </authorList>
    </citation>
    <scope>NUCLEOTIDE SEQUENCE</scope>
    <source>
        <strain evidence="2">MELC-2E11</strain>
        <tissue evidence="2">Siphon/mantle</tissue>
    </source>
</reference>
<feature type="transmembrane region" description="Helical" evidence="1">
    <location>
        <begin position="47"/>
        <end position="67"/>
    </location>
</feature>
<proteinExistence type="predicted"/>
<keyword evidence="1" id="KW-1133">Transmembrane helix</keyword>
<evidence type="ECO:0000313" key="2">
    <source>
        <dbReference type="EMBL" id="WAR15772.1"/>
    </source>
</evidence>
<protein>
    <submittedName>
        <fullName evidence="2">Uncharacterized protein</fullName>
    </submittedName>
</protein>
<gene>
    <name evidence="2" type="ORF">MAR_005877</name>
</gene>
<sequence>MCIIDSKTRIAELEGCKSVCICYHCSAMYSGIEHDIHEDLRKDDQNFLYVWLVLLATRVWCTIRFFIREVPDSGNVSGEMDKVDSILILIQAVGYSSQAFCNCISFCLLDNVVRTRLIQRMRCKTTSTDRTFNNQSINSRDISGVVHIDNVNNHRDTQESEPLIRSNASFTGYSGIRRSIADAFQIYRVVEGRVDSFVT</sequence>
<dbReference type="Proteomes" id="UP001164746">
    <property type="component" value="Chromosome 9"/>
</dbReference>
<name>A0ABY7F0Q2_MYAAR</name>
<accession>A0ABY7F0Q2</accession>
<keyword evidence="1" id="KW-0812">Transmembrane</keyword>
<dbReference type="EMBL" id="CP111020">
    <property type="protein sequence ID" value="WAR15772.1"/>
    <property type="molecule type" value="Genomic_DNA"/>
</dbReference>